<feature type="compositionally biased region" description="Basic and acidic residues" evidence="1">
    <location>
        <begin position="141"/>
        <end position="152"/>
    </location>
</feature>
<protein>
    <submittedName>
        <fullName evidence="2">Uncharacterized protein</fullName>
    </submittedName>
</protein>
<comment type="caution">
    <text evidence="2">The sequence shown here is derived from an EMBL/GenBank/DDBJ whole genome shotgun (WGS) entry which is preliminary data.</text>
</comment>
<proteinExistence type="predicted"/>
<name>A0AA36G0X2_9BILA</name>
<accession>A0AA36G0X2</accession>
<dbReference type="Proteomes" id="UP001177023">
    <property type="component" value="Unassembled WGS sequence"/>
</dbReference>
<feature type="non-terminal residue" evidence="2">
    <location>
        <position position="1"/>
    </location>
</feature>
<dbReference type="AlphaFoldDB" id="A0AA36G0X2"/>
<organism evidence="2 3">
    <name type="scientific">Mesorhabditis spiculigera</name>
    <dbReference type="NCBI Taxonomy" id="96644"/>
    <lineage>
        <taxon>Eukaryota</taxon>
        <taxon>Metazoa</taxon>
        <taxon>Ecdysozoa</taxon>
        <taxon>Nematoda</taxon>
        <taxon>Chromadorea</taxon>
        <taxon>Rhabditida</taxon>
        <taxon>Rhabditina</taxon>
        <taxon>Rhabditomorpha</taxon>
        <taxon>Rhabditoidea</taxon>
        <taxon>Rhabditidae</taxon>
        <taxon>Mesorhabditinae</taxon>
        <taxon>Mesorhabditis</taxon>
    </lineage>
</organism>
<keyword evidence="3" id="KW-1185">Reference proteome</keyword>
<sequence length="158" mass="17197">MVLRRLLLGSIISSLYLVVGQTITCYNCTSSRTCSPSKDVCTATACYIVTEDNYMASGCATDAVTFTVNNTNVAGLCYRPDNITRVCACHTASCNTRLDSDAFPDVNMTILQSLNISSLMEYIDFGLDRPATSGDASVGCDDWRPGNHDKSRTTQRSY</sequence>
<dbReference type="EMBL" id="CATQJA010002584">
    <property type="protein sequence ID" value="CAJ0571825.1"/>
    <property type="molecule type" value="Genomic_DNA"/>
</dbReference>
<evidence type="ECO:0000256" key="1">
    <source>
        <dbReference type="SAM" id="MobiDB-lite"/>
    </source>
</evidence>
<gene>
    <name evidence="2" type="ORF">MSPICULIGERA_LOCUS10223</name>
</gene>
<feature type="region of interest" description="Disordered" evidence="1">
    <location>
        <begin position="134"/>
        <end position="158"/>
    </location>
</feature>
<evidence type="ECO:0000313" key="2">
    <source>
        <dbReference type="EMBL" id="CAJ0571825.1"/>
    </source>
</evidence>
<reference evidence="2" key="1">
    <citation type="submission" date="2023-06" db="EMBL/GenBank/DDBJ databases">
        <authorList>
            <person name="Delattre M."/>
        </authorList>
    </citation>
    <scope>NUCLEOTIDE SEQUENCE</scope>
    <source>
        <strain evidence="2">AF72</strain>
    </source>
</reference>
<evidence type="ECO:0000313" key="3">
    <source>
        <dbReference type="Proteomes" id="UP001177023"/>
    </source>
</evidence>